<dbReference type="AlphaFoldDB" id="A0AAV7M3W0"/>
<dbReference type="Proteomes" id="UP001066276">
    <property type="component" value="Chromosome 10"/>
</dbReference>
<comment type="caution">
    <text evidence="1">The sequence shown here is derived from an EMBL/GenBank/DDBJ whole genome shotgun (WGS) entry which is preliminary data.</text>
</comment>
<sequence length="115" mass="12224">MVTSVRVLETLRVLQEEGREDLLQQGVLDQEGMGLKRPRRVSSEGVTAAVMACSSPVSGKKIKQKSIVGRRYAQSGADCEVVEGFDLAGLPSGFAWPGGAVRGSHDAQEPRLGSV</sequence>
<gene>
    <name evidence="1" type="ORF">NDU88_002419</name>
</gene>
<organism evidence="1 2">
    <name type="scientific">Pleurodeles waltl</name>
    <name type="common">Iberian ribbed newt</name>
    <dbReference type="NCBI Taxonomy" id="8319"/>
    <lineage>
        <taxon>Eukaryota</taxon>
        <taxon>Metazoa</taxon>
        <taxon>Chordata</taxon>
        <taxon>Craniata</taxon>
        <taxon>Vertebrata</taxon>
        <taxon>Euteleostomi</taxon>
        <taxon>Amphibia</taxon>
        <taxon>Batrachia</taxon>
        <taxon>Caudata</taxon>
        <taxon>Salamandroidea</taxon>
        <taxon>Salamandridae</taxon>
        <taxon>Pleurodelinae</taxon>
        <taxon>Pleurodeles</taxon>
    </lineage>
</organism>
<keyword evidence="2" id="KW-1185">Reference proteome</keyword>
<dbReference type="EMBL" id="JANPWB010000014">
    <property type="protein sequence ID" value="KAJ1097294.1"/>
    <property type="molecule type" value="Genomic_DNA"/>
</dbReference>
<accession>A0AAV7M3W0</accession>
<evidence type="ECO:0000313" key="2">
    <source>
        <dbReference type="Proteomes" id="UP001066276"/>
    </source>
</evidence>
<evidence type="ECO:0000313" key="1">
    <source>
        <dbReference type="EMBL" id="KAJ1097294.1"/>
    </source>
</evidence>
<reference evidence="1" key="1">
    <citation type="journal article" date="2022" name="bioRxiv">
        <title>Sequencing and chromosome-scale assembly of the giantPleurodeles waltlgenome.</title>
        <authorList>
            <person name="Brown T."/>
            <person name="Elewa A."/>
            <person name="Iarovenko S."/>
            <person name="Subramanian E."/>
            <person name="Araus A.J."/>
            <person name="Petzold A."/>
            <person name="Susuki M."/>
            <person name="Suzuki K.-i.T."/>
            <person name="Hayashi T."/>
            <person name="Toyoda A."/>
            <person name="Oliveira C."/>
            <person name="Osipova E."/>
            <person name="Leigh N.D."/>
            <person name="Simon A."/>
            <person name="Yun M.H."/>
        </authorList>
    </citation>
    <scope>NUCLEOTIDE SEQUENCE</scope>
    <source>
        <strain evidence="1">20211129_DDA</strain>
        <tissue evidence="1">Liver</tissue>
    </source>
</reference>
<name>A0AAV7M3W0_PLEWA</name>
<proteinExistence type="predicted"/>
<protein>
    <submittedName>
        <fullName evidence="1">Uncharacterized protein</fullName>
    </submittedName>
</protein>